<organism evidence="2">
    <name type="scientific">Brachypodium distachyon</name>
    <name type="common">Purple false brome</name>
    <name type="synonym">Trachynia distachya</name>
    <dbReference type="NCBI Taxonomy" id="15368"/>
    <lineage>
        <taxon>Eukaryota</taxon>
        <taxon>Viridiplantae</taxon>
        <taxon>Streptophyta</taxon>
        <taxon>Embryophyta</taxon>
        <taxon>Tracheophyta</taxon>
        <taxon>Spermatophyta</taxon>
        <taxon>Magnoliopsida</taxon>
        <taxon>Liliopsida</taxon>
        <taxon>Poales</taxon>
        <taxon>Poaceae</taxon>
        <taxon>BOP clade</taxon>
        <taxon>Pooideae</taxon>
        <taxon>Stipodae</taxon>
        <taxon>Brachypodieae</taxon>
        <taxon>Brachypodium</taxon>
    </lineage>
</organism>
<sequence>MEVICSAVMGELVSRTISFLVDKYLKQTTAPTEEERLHSLQRLLLRLCIIIEEAEERRITNQAMLHQLCILKMEMYRGYYILDSFSCRAHGEERMNDHQVSHSFAPSKFNPAKRVCFCSGSSQSASQAELLEQVLGSIGNTIEDVSEFVILLNRCPRLYRQPYNMYLLLDKCMFGRHMELEYIINFLLQAETTLGAENPGVLPIIGPGKVGKSTLIEHACNNERVRSHFSQILCFGGDDLKDASAVTLRDAGIIKHQNLTMGSGRTLIIIELVLDIDERLWKRLFSSAKRSIASGSKIIIASRSDKIASFGSTQALRVQSLTQEAYWYFFKVRIFGCMNAQDHPKLAAIAMDIARELNGCFMGATIFRGLLKSNFNPHFWSMALACLRKFKRHNMLVYGERFVAPWQIEEPIYVRRLEKTSSEYIVILDDYQTESAKSSANSPTNSGQSKPEAPKMSVQDLFFGSVRPQGKFNVLAWTSHLPPHYNYMFTCGIQRPRRKVTRKKCFLKNGN</sequence>
<reference evidence="2" key="3">
    <citation type="submission" date="2018-08" db="UniProtKB">
        <authorList>
            <consortium name="EnsemblPlants"/>
        </authorList>
    </citation>
    <scope>IDENTIFICATION</scope>
    <source>
        <strain evidence="2">cv. Bd21</strain>
    </source>
</reference>
<evidence type="ECO:0008006" key="4">
    <source>
        <dbReference type="Google" id="ProtNLM"/>
    </source>
</evidence>
<dbReference type="AlphaFoldDB" id="I1H498"/>
<dbReference type="OMA" id="HACNNER"/>
<name>I1H498_BRADI</name>
<dbReference type="Gramene" id="KQK21149">
    <property type="protein sequence ID" value="KQK21149"/>
    <property type="gene ID" value="BRADI_1g58980v3"/>
</dbReference>
<dbReference type="EnsemblPlants" id="KQK21149">
    <property type="protein sequence ID" value="KQK21149"/>
    <property type="gene ID" value="BRADI_1g58980v3"/>
</dbReference>
<dbReference type="OrthoDB" id="601224at2759"/>
<gene>
    <name evidence="2" type="primary">LOC100823730</name>
    <name evidence="1" type="ORF">BRADI_1g58980v3</name>
</gene>
<dbReference type="RefSeq" id="XP_003561498.1">
    <property type="nucleotide sequence ID" value="XM_003561450.4"/>
</dbReference>
<dbReference type="HOGENOM" id="CLU_001090_4_0_1"/>
<dbReference type="InterPro" id="IPR027417">
    <property type="entry name" value="P-loop_NTPase"/>
</dbReference>
<dbReference type="PANTHER" id="PTHR33377">
    <property type="entry name" value="OS10G0134700 PROTEIN-RELATED"/>
    <property type="match status" value="1"/>
</dbReference>
<keyword evidence="3" id="KW-1185">Reference proteome</keyword>
<reference evidence="1 2" key="1">
    <citation type="journal article" date="2010" name="Nature">
        <title>Genome sequencing and analysis of the model grass Brachypodium distachyon.</title>
        <authorList>
            <consortium name="International Brachypodium Initiative"/>
        </authorList>
    </citation>
    <scope>NUCLEOTIDE SEQUENCE [LARGE SCALE GENOMIC DNA]</scope>
    <source>
        <strain evidence="1">Bd21</strain>
        <strain evidence="2">cv. Bd21</strain>
    </source>
</reference>
<dbReference type="KEGG" id="bdi:100823730"/>
<reference evidence="1" key="2">
    <citation type="submission" date="2017-06" db="EMBL/GenBank/DDBJ databases">
        <title>WGS assembly of Brachypodium distachyon.</title>
        <authorList>
            <consortium name="The International Brachypodium Initiative"/>
            <person name="Lucas S."/>
            <person name="Harmon-Smith M."/>
            <person name="Lail K."/>
            <person name="Tice H."/>
            <person name="Grimwood J."/>
            <person name="Bruce D."/>
            <person name="Barry K."/>
            <person name="Shu S."/>
            <person name="Lindquist E."/>
            <person name="Wang M."/>
            <person name="Pitluck S."/>
            <person name="Vogel J.P."/>
            <person name="Garvin D.F."/>
            <person name="Mockler T.C."/>
            <person name="Schmutz J."/>
            <person name="Rokhsar D."/>
            <person name="Bevan M.W."/>
        </authorList>
    </citation>
    <scope>NUCLEOTIDE SEQUENCE</scope>
    <source>
        <strain evidence="1">Bd21</strain>
    </source>
</reference>
<evidence type="ECO:0000313" key="2">
    <source>
        <dbReference type="EnsemblPlants" id="KQK21149"/>
    </source>
</evidence>
<dbReference type="PANTHER" id="PTHR33377:SF30">
    <property type="entry name" value="OS07G0117000 PROTEIN"/>
    <property type="match status" value="1"/>
</dbReference>
<evidence type="ECO:0000313" key="1">
    <source>
        <dbReference type="EMBL" id="KQK21149.1"/>
    </source>
</evidence>
<proteinExistence type="predicted"/>
<dbReference type="Proteomes" id="UP000008810">
    <property type="component" value="Chromosome 1"/>
</dbReference>
<dbReference type="Gene3D" id="3.40.50.300">
    <property type="entry name" value="P-loop containing nucleotide triphosphate hydrolases"/>
    <property type="match status" value="1"/>
</dbReference>
<dbReference type="SUPFAM" id="SSF52540">
    <property type="entry name" value="P-loop containing nucleoside triphosphate hydrolases"/>
    <property type="match status" value="1"/>
</dbReference>
<accession>I1H498</accession>
<protein>
    <recommendedName>
        <fullName evidence="4">NB-ARC domain-containing protein</fullName>
    </recommendedName>
</protein>
<dbReference type="eggNOG" id="KOG4658">
    <property type="taxonomic scope" value="Eukaryota"/>
</dbReference>
<evidence type="ECO:0000313" key="3">
    <source>
        <dbReference type="Proteomes" id="UP000008810"/>
    </source>
</evidence>
<dbReference type="EMBL" id="CM000880">
    <property type="protein sequence ID" value="KQK21149.1"/>
    <property type="molecule type" value="Genomic_DNA"/>
</dbReference>
<dbReference type="GeneID" id="100823730"/>